<comment type="caution">
    <text evidence="1">The sequence shown here is derived from an EMBL/GenBank/DDBJ whole genome shotgun (WGS) entry which is preliminary data.</text>
</comment>
<dbReference type="RefSeq" id="WP_167186285.1">
    <property type="nucleotide sequence ID" value="NZ_JAAONZ010000007.1"/>
</dbReference>
<dbReference type="AlphaFoldDB" id="A0A9E5K087"/>
<protein>
    <submittedName>
        <fullName evidence="1">Uncharacterized protein</fullName>
    </submittedName>
</protein>
<dbReference type="EMBL" id="JAAONZ010000007">
    <property type="protein sequence ID" value="NHO66092.1"/>
    <property type="molecule type" value="Genomic_DNA"/>
</dbReference>
<dbReference type="Proteomes" id="UP000787472">
    <property type="component" value="Unassembled WGS sequence"/>
</dbReference>
<gene>
    <name evidence="1" type="ORF">G8770_11100</name>
</gene>
<organism evidence="1 2">
    <name type="scientific">Pseudomaricurvus hydrocarbonicus</name>
    <dbReference type="NCBI Taxonomy" id="1470433"/>
    <lineage>
        <taxon>Bacteria</taxon>
        <taxon>Pseudomonadati</taxon>
        <taxon>Pseudomonadota</taxon>
        <taxon>Gammaproteobacteria</taxon>
        <taxon>Cellvibrionales</taxon>
        <taxon>Cellvibrionaceae</taxon>
        <taxon>Pseudomaricurvus</taxon>
    </lineage>
</organism>
<evidence type="ECO:0000313" key="2">
    <source>
        <dbReference type="Proteomes" id="UP000787472"/>
    </source>
</evidence>
<reference evidence="1" key="1">
    <citation type="submission" date="2020-03" db="EMBL/GenBank/DDBJ databases">
        <authorList>
            <person name="Guo F."/>
        </authorList>
    </citation>
    <scope>NUCLEOTIDE SEQUENCE</scope>
    <source>
        <strain evidence="1">JCM 30134</strain>
    </source>
</reference>
<accession>A0A9E5K087</accession>
<evidence type="ECO:0000313" key="1">
    <source>
        <dbReference type="EMBL" id="NHO66092.1"/>
    </source>
</evidence>
<keyword evidence="2" id="KW-1185">Reference proteome</keyword>
<proteinExistence type="predicted"/>
<name>A0A9E5K087_9GAMM</name>
<sequence>MAIRDFLPMLLSLYHNTGVTHELAWVPGFGHFYPAAVPSLSADGRKLSVDARIDEFLQRLVGAP</sequence>